<dbReference type="SMART" id="SM00116">
    <property type="entry name" value="CBS"/>
    <property type="match status" value="1"/>
</dbReference>
<proteinExistence type="predicted"/>
<name>A0A150QT58_SORCE</name>
<dbReference type="SUPFAM" id="SSF54631">
    <property type="entry name" value="CBS-domain pair"/>
    <property type="match status" value="1"/>
</dbReference>
<dbReference type="AlphaFoldDB" id="A0A150QT58"/>
<feature type="domain" description="CBS" evidence="2">
    <location>
        <begin position="40"/>
        <end position="101"/>
    </location>
</feature>
<evidence type="ECO:0000313" key="3">
    <source>
        <dbReference type="EMBL" id="KYF71169.1"/>
    </source>
</evidence>
<dbReference type="PROSITE" id="PS51371">
    <property type="entry name" value="CBS"/>
    <property type="match status" value="1"/>
</dbReference>
<dbReference type="Proteomes" id="UP000075635">
    <property type="component" value="Unassembled WGS sequence"/>
</dbReference>
<reference evidence="3 4" key="1">
    <citation type="submission" date="2014-02" db="EMBL/GenBank/DDBJ databases">
        <title>The small core and large imbalanced accessory genome model reveals a collaborative survival strategy of Sorangium cellulosum strains in nature.</title>
        <authorList>
            <person name="Han K."/>
            <person name="Peng R."/>
            <person name="Blom J."/>
            <person name="Li Y.-Z."/>
        </authorList>
    </citation>
    <scope>NUCLEOTIDE SEQUENCE [LARGE SCALE GENOMIC DNA]</scope>
    <source>
        <strain evidence="3 4">So0011-07</strain>
    </source>
</reference>
<evidence type="ECO:0000256" key="1">
    <source>
        <dbReference type="PROSITE-ProRule" id="PRU00703"/>
    </source>
</evidence>
<gene>
    <name evidence="3" type="ORF">BE17_22845</name>
</gene>
<keyword evidence="1" id="KW-0129">CBS domain</keyword>
<organism evidence="3 4">
    <name type="scientific">Sorangium cellulosum</name>
    <name type="common">Polyangium cellulosum</name>
    <dbReference type="NCBI Taxonomy" id="56"/>
    <lineage>
        <taxon>Bacteria</taxon>
        <taxon>Pseudomonadati</taxon>
        <taxon>Myxococcota</taxon>
        <taxon>Polyangia</taxon>
        <taxon>Polyangiales</taxon>
        <taxon>Polyangiaceae</taxon>
        <taxon>Sorangium</taxon>
    </lineage>
</organism>
<accession>A0A150QT58</accession>
<protein>
    <recommendedName>
        <fullName evidence="2">CBS domain-containing protein</fullName>
    </recommendedName>
</protein>
<sequence length="107" mass="11778">MLVGVVSRQDVLDVSPPSISILSEDDEIEYKAKLHVCKIMRGVVETVRPGTDAAEAAGKLLDLKIGCLPVIDERFHVVGIVTTSDYVRLARDLLSHRRLEETGVVRP</sequence>
<evidence type="ECO:0000259" key="2">
    <source>
        <dbReference type="PROSITE" id="PS51371"/>
    </source>
</evidence>
<dbReference type="InterPro" id="IPR046342">
    <property type="entry name" value="CBS_dom_sf"/>
</dbReference>
<comment type="caution">
    <text evidence="3">The sequence shown here is derived from an EMBL/GenBank/DDBJ whole genome shotgun (WGS) entry which is preliminary data.</text>
</comment>
<dbReference type="EMBL" id="JEMB01003541">
    <property type="protein sequence ID" value="KYF71169.1"/>
    <property type="molecule type" value="Genomic_DNA"/>
</dbReference>
<dbReference type="Gene3D" id="3.10.580.10">
    <property type="entry name" value="CBS-domain"/>
    <property type="match status" value="1"/>
</dbReference>
<evidence type="ECO:0000313" key="4">
    <source>
        <dbReference type="Proteomes" id="UP000075635"/>
    </source>
</evidence>
<dbReference type="InterPro" id="IPR000644">
    <property type="entry name" value="CBS_dom"/>
</dbReference>
<dbReference type="Pfam" id="PF00571">
    <property type="entry name" value="CBS"/>
    <property type="match status" value="1"/>
</dbReference>